<dbReference type="OrthoDB" id="9794815at2"/>
<evidence type="ECO:0000313" key="4">
    <source>
        <dbReference type="EMBL" id="KAE8758506.1"/>
    </source>
</evidence>
<dbReference type="Proteomes" id="UP000463700">
    <property type="component" value="Unassembled WGS sequence"/>
</dbReference>
<evidence type="ECO:0000256" key="2">
    <source>
        <dbReference type="PROSITE-ProRule" id="PRU00169"/>
    </source>
</evidence>
<gene>
    <name evidence="4" type="ORF">FSO04_18440</name>
</gene>
<evidence type="ECO:0000256" key="1">
    <source>
        <dbReference type="ARBA" id="ARBA00022553"/>
    </source>
</evidence>
<dbReference type="PROSITE" id="PS50110">
    <property type="entry name" value="RESPONSE_REGULATORY"/>
    <property type="match status" value="1"/>
</dbReference>
<dbReference type="Pfam" id="PF00072">
    <property type="entry name" value="Response_reg"/>
    <property type="match status" value="1"/>
</dbReference>
<comment type="caution">
    <text evidence="4">The sequence shown here is derived from an EMBL/GenBank/DDBJ whole genome shotgun (WGS) entry which is preliminary data.</text>
</comment>
<dbReference type="PANTHER" id="PTHR44591">
    <property type="entry name" value="STRESS RESPONSE REGULATOR PROTEIN 1"/>
    <property type="match status" value="1"/>
</dbReference>
<dbReference type="GO" id="GO:0000160">
    <property type="term" value="P:phosphorelay signal transduction system"/>
    <property type="evidence" value="ECO:0007669"/>
    <property type="project" value="InterPro"/>
</dbReference>
<dbReference type="SUPFAM" id="SSF52172">
    <property type="entry name" value="CheY-like"/>
    <property type="match status" value="1"/>
</dbReference>
<sequence>METKTDILVIEDDPFMRDLIALSLRDAGYRVLECNAAHARRLDETVSAKVVVVDLNVPKSGSMETINALRARFPQASIVAISGYFRGGPAMADAAIRQLGVEQALAKPFGGNELVASIKALLAPLSMNEPR</sequence>
<dbReference type="SMART" id="SM00448">
    <property type="entry name" value="REC"/>
    <property type="match status" value="1"/>
</dbReference>
<dbReference type="Gene3D" id="3.40.50.2300">
    <property type="match status" value="1"/>
</dbReference>
<dbReference type="InterPro" id="IPR001789">
    <property type="entry name" value="Sig_transdc_resp-reg_receiver"/>
</dbReference>
<name>A0A6N6WDF1_9BURK</name>
<dbReference type="EMBL" id="VOSW01000032">
    <property type="protein sequence ID" value="KAE8758506.1"/>
    <property type="molecule type" value="Genomic_DNA"/>
</dbReference>
<dbReference type="RefSeq" id="WP_154561158.1">
    <property type="nucleotide sequence ID" value="NZ_VOSW01000032.1"/>
</dbReference>
<dbReference type="PANTHER" id="PTHR44591:SF3">
    <property type="entry name" value="RESPONSE REGULATORY DOMAIN-CONTAINING PROTEIN"/>
    <property type="match status" value="1"/>
</dbReference>
<evidence type="ECO:0000313" key="5">
    <source>
        <dbReference type="Proteomes" id="UP000463700"/>
    </source>
</evidence>
<organism evidence="4 5">
    <name type="scientific">Paraburkholderia madseniana</name>
    <dbReference type="NCBI Taxonomy" id="2599607"/>
    <lineage>
        <taxon>Bacteria</taxon>
        <taxon>Pseudomonadati</taxon>
        <taxon>Pseudomonadota</taxon>
        <taxon>Betaproteobacteria</taxon>
        <taxon>Burkholderiales</taxon>
        <taxon>Burkholderiaceae</taxon>
        <taxon>Paraburkholderia</taxon>
    </lineage>
</organism>
<evidence type="ECO:0000259" key="3">
    <source>
        <dbReference type="PROSITE" id="PS50110"/>
    </source>
</evidence>
<accession>A0A6N6WDF1</accession>
<reference evidence="4 5" key="1">
    <citation type="journal article" date="2020" name="Int. J. Syst. Evol. Microbiol.">
        <title>Paraburkholderia madseniana sp. nov., a phenolic acid-degrading bacterium isolated from acidic forest soil.</title>
        <authorList>
            <person name="Wilhelm R.C."/>
            <person name="Murphy S.J.L."/>
            <person name="Feriancek N.M."/>
            <person name="Karasz D.C."/>
            <person name="DeRito C.M."/>
            <person name="Newman J.D."/>
            <person name="Buckley D.H."/>
        </authorList>
    </citation>
    <scope>NUCLEOTIDE SEQUENCE [LARGE SCALE GENOMIC DNA]</scope>
    <source>
        <strain evidence="4 5">RP11</strain>
    </source>
</reference>
<protein>
    <submittedName>
        <fullName evidence="4">Response regulator</fullName>
    </submittedName>
</protein>
<feature type="domain" description="Response regulatory" evidence="3">
    <location>
        <begin position="6"/>
        <end position="122"/>
    </location>
</feature>
<dbReference type="AlphaFoldDB" id="A0A6N6WDF1"/>
<dbReference type="InterPro" id="IPR050595">
    <property type="entry name" value="Bact_response_regulator"/>
</dbReference>
<proteinExistence type="predicted"/>
<feature type="modified residue" description="4-aspartylphosphate" evidence="2">
    <location>
        <position position="54"/>
    </location>
</feature>
<keyword evidence="1 2" id="KW-0597">Phosphoprotein</keyword>
<dbReference type="InterPro" id="IPR011006">
    <property type="entry name" value="CheY-like_superfamily"/>
</dbReference>